<keyword evidence="2" id="KW-0812">Transmembrane</keyword>
<accession>A0A8T0FWB6</accession>
<feature type="transmembrane region" description="Helical" evidence="2">
    <location>
        <begin position="352"/>
        <end position="375"/>
    </location>
</feature>
<protein>
    <recommendedName>
        <fullName evidence="4">ZP domain-containing protein</fullName>
    </recommendedName>
</protein>
<dbReference type="InterPro" id="IPR042235">
    <property type="entry name" value="ZP-C_dom"/>
</dbReference>
<sequence>MKWVFISTVFFITILLPSSIFSDDLTLISSNGNRKIISVEAACSEQAMMGQIQLQEPFYGSVYVRGFPLECQARGNGSREVTIIFSVNKCGTKITKLPNGKTQYEAVIYLQFDDKMQKLNDETYLLSCTSQNVVVMSPKMSGMGSQSSISPKTSTPSKPVKEYDFDGWLDILQGKLPSLIPVTKPIFVGENLTVLIKIKHPDGFDAKVMNCIASDGTDMNKQLLIDSDGCALDSTVMPNLREKRGTKPFAKILYSTLQAFKFPRRRSLHVRCSIAFCNDTCPQDKTGDSHGQDEPHACKGTTLYRYTKLDRVQTLFEVTARKNDSKTSSFQEHLTGTGSSKEELFCLNSTRILILISILLSVLLMSLVITICTCVRAKELRRRLLSQSFPYGKVSGCS</sequence>
<keyword evidence="1" id="KW-1015">Disulfide bond</keyword>
<keyword evidence="6" id="KW-1185">Reference proteome</keyword>
<feature type="signal peptide" evidence="3">
    <location>
        <begin position="1"/>
        <end position="22"/>
    </location>
</feature>
<gene>
    <name evidence="5" type="ORF">HNY73_001878</name>
</gene>
<keyword evidence="3" id="KW-0732">Signal</keyword>
<dbReference type="InterPro" id="IPR001507">
    <property type="entry name" value="ZP_dom"/>
</dbReference>
<dbReference type="PANTHER" id="PTHR46560">
    <property type="entry name" value="CYPHER, ISOFORM B"/>
    <property type="match status" value="1"/>
</dbReference>
<evidence type="ECO:0000256" key="3">
    <source>
        <dbReference type="SAM" id="SignalP"/>
    </source>
</evidence>
<keyword evidence="2" id="KW-0472">Membrane</keyword>
<dbReference type="PROSITE" id="PS51034">
    <property type="entry name" value="ZP_2"/>
    <property type="match status" value="1"/>
</dbReference>
<dbReference type="Pfam" id="PF00100">
    <property type="entry name" value="Zona_pellucida"/>
    <property type="match status" value="1"/>
</dbReference>
<feature type="domain" description="ZP" evidence="4">
    <location>
        <begin position="42"/>
        <end position="305"/>
    </location>
</feature>
<evidence type="ECO:0000256" key="1">
    <source>
        <dbReference type="ARBA" id="ARBA00023157"/>
    </source>
</evidence>
<dbReference type="EMBL" id="JABXBU010000002">
    <property type="protein sequence ID" value="KAF8793840.1"/>
    <property type="molecule type" value="Genomic_DNA"/>
</dbReference>
<dbReference type="Proteomes" id="UP000807504">
    <property type="component" value="Unassembled WGS sequence"/>
</dbReference>
<comment type="caution">
    <text evidence="5">The sequence shown here is derived from an EMBL/GenBank/DDBJ whole genome shotgun (WGS) entry which is preliminary data.</text>
</comment>
<reference evidence="5" key="1">
    <citation type="journal article" date="2020" name="bioRxiv">
        <title>Chromosome-level reference genome of the European wasp spider Argiope bruennichi: a resource for studies on range expansion and evolutionary adaptation.</title>
        <authorList>
            <person name="Sheffer M.M."/>
            <person name="Hoppe A."/>
            <person name="Krehenwinkel H."/>
            <person name="Uhl G."/>
            <person name="Kuss A.W."/>
            <person name="Jensen L."/>
            <person name="Jensen C."/>
            <person name="Gillespie R.G."/>
            <person name="Hoff K.J."/>
            <person name="Prost S."/>
        </authorList>
    </citation>
    <scope>NUCLEOTIDE SEQUENCE</scope>
</reference>
<dbReference type="SMART" id="SM00241">
    <property type="entry name" value="ZP"/>
    <property type="match status" value="1"/>
</dbReference>
<evidence type="ECO:0000256" key="2">
    <source>
        <dbReference type="SAM" id="Phobius"/>
    </source>
</evidence>
<dbReference type="Gene3D" id="2.60.40.4100">
    <property type="entry name" value="Zona pellucida, ZP-C domain"/>
    <property type="match status" value="1"/>
</dbReference>
<proteinExistence type="predicted"/>
<name>A0A8T0FWB6_ARGBR</name>
<reference evidence="5" key="2">
    <citation type="submission" date="2020-06" db="EMBL/GenBank/DDBJ databases">
        <authorList>
            <person name="Sheffer M."/>
        </authorList>
    </citation>
    <scope>NUCLEOTIDE SEQUENCE</scope>
</reference>
<evidence type="ECO:0000313" key="5">
    <source>
        <dbReference type="EMBL" id="KAF8793840.1"/>
    </source>
</evidence>
<keyword evidence="2" id="KW-1133">Transmembrane helix</keyword>
<organism evidence="5 6">
    <name type="scientific">Argiope bruennichi</name>
    <name type="common">Wasp spider</name>
    <name type="synonym">Aranea bruennichi</name>
    <dbReference type="NCBI Taxonomy" id="94029"/>
    <lineage>
        <taxon>Eukaryota</taxon>
        <taxon>Metazoa</taxon>
        <taxon>Ecdysozoa</taxon>
        <taxon>Arthropoda</taxon>
        <taxon>Chelicerata</taxon>
        <taxon>Arachnida</taxon>
        <taxon>Araneae</taxon>
        <taxon>Araneomorphae</taxon>
        <taxon>Entelegynae</taxon>
        <taxon>Araneoidea</taxon>
        <taxon>Araneidae</taxon>
        <taxon>Argiope</taxon>
    </lineage>
</organism>
<dbReference type="PANTHER" id="PTHR46560:SF5">
    <property type="entry name" value="CYPHER, ISOFORM B"/>
    <property type="match status" value="1"/>
</dbReference>
<dbReference type="AlphaFoldDB" id="A0A8T0FWB6"/>
<evidence type="ECO:0000259" key="4">
    <source>
        <dbReference type="PROSITE" id="PS51034"/>
    </source>
</evidence>
<evidence type="ECO:0000313" key="6">
    <source>
        <dbReference type="Proteomes" id="UP000807504"/>
    </source>
</evidence>
<dbReference type="InterPro" id="IPR055355">
    <property type="entry name" value="ZP-C"/>
</dbReference>
<feature type="chain" id="PRO_5035757905" description="ZP domain-containing protein" evidence="3">
    <location>
        <begin position="23"/>
        <end position="398"/>
    </location>
</feature>